<dbReference type="Pfam" id="PF10704">
    <property type="entry name" value="DUF2508"/>
    <property type="match status" value="1"/>
</dbReference>
<accession>A0A4R3MEP0</accession>
<evidence type="ECO:0000313" key="2">
    <source>
        <dbReference type="Proteomes" id="UP000294902"/>
    </source>
</evidence>
<organism evidence="1 2">
    <name type="scientific">Natranaerovirga pectinivora</name>
    <dbReference type="NCBI Taxonomy" id="682400"/>
    <lineage>
        <taxon>Bacteria</taxon>
        <taxon>Bacillati</taxon>
        <taxon>Bacillota</taxon>
        <taxon>Clostridia</taxon>
        <taxon>Lachnospirales</taxon>
        <taxon>Natranaerovirgaceae</taxon>
        <taxon>Natranaerovirga</taxon>
    </lineage>
</organism>
<reference evidence="1 2" key="1">
    <citation type="submission" date="2019-03" db="EMBL/GenBank/DDBJ databases">
        <title>Genomic Encyclopedia of Type Strains, Phase IV (KMG-IV): sequencing the most valuable type-strain genomes for metagenomic binning, comparative biology and taxonomic classification.</title>
        <authorList>
            <person name="Goeker M."/>
        </authorList>
    </citation>
    <scope>NUCLEOTIDE SEQUENCE [LARGE SCALE GENOMIC DNA]</scope>
    <source>
        <strain evidence="1 2">DSM 24629</strain>
    </source>
</reference>
<proteinExistence type="predicted"/>
<dbReference type="OrthoDB" id="1809893at2"/>
<dbReference type="AlphaFoldDB" id="A0A4R3MEP0"/>
<evidence type="ECO:0000313" key="1">
    <source>
        <dbReference type="EMBL" id="TCT11622.1"/>
    </source>
</evidence>
<dbReference type="InterPro" id="IPR019644">
    <property type="entry name" value="DUF2508"/>
</dbReference>
<dbReference type="RefSeq" id="WP_132254194.1">
    <property type="nucleotide sequence ID" value="NZ_SMAL01000018.1"/>
</dbReference>
<protein>
    <submittedName>
        <fullName evidence="1">Uncharacterized protein DUF2508</fullName>
    </submittedName>
</protein>
<dbReference type="Proteomes" id="UP000294902">
    <property type="component" value="Unassembled WGS sequence"/>
</dbReference>
<comment type="caution">
    <text evidence="1">The sequence shown here is derived from an EMBL/GenBank/DDBJ whole genome shotgun (WGS) entry which is preliminary data.</text>
</comment>
<dbReference type="EMBL" id="SMAL01000018">
    <property type="protein sequence ID" value="TCT11622.1"/>
    <property type="molecule type" value="Genomic_DNA"/>
</dbReference>
<name>A0A4R3MEP0_9FIRM</name>
<keyword evidence="2" id="KW-1185">Reference proteome</keyword>
<sequence>MKANNYNQLYEDSFILEQGTDEELLLKNIRSVKKAIDIAYINFESLTEPELIDSCIYELQAMQKKYQYLLTLAKAKNLVANIW</sequence>
<gene>
    <name evidence="1" type="ORF">EDC18_1181</name>
</gene>